<feature type="region of interest" description="Disordered" evidence="1">
    <location>
        <begin position="65"/>
        <end position="99"/>
    </location>
</feature>
<evidence type="ECO:0000313" key="3">
    <source>
        <dbReference type="Proteomes" id="UP000696280"/>
    </source>
</evidence>
<proteinExistence type="predicted"/>
<dbReference type="OrthoDB" id="5275938at2759"/>
<organism evidence="2 3">
    <name type="scientific">Hymenoscyphus fraxineus</name>
    <dbReference type="NCBI Taxonomy" id="746836"/>
    <lineage>
        <taxon>Eukaryota</taxon>
        <taxon>Fungi</taxon>
        <taxon>Dikarya</taxon>
        <taxon>Ascomycota</taxon>
        <taxon>Pezizomycotina</taxon>
        <taxon>Leotiomycetes</taxon>
        <taxon>Helotiales</taxon>
        <taxon>Helotiaceae</taxon>
        <taxon>Hymenoscyphus</taxon>
    </lineage>
</organism>
<feature type="compositionally biased region" description="Low complexity" evidence="1">
    <location>
        <begin position="65"/>
        <end position="77"/>
    </location>
</feature>
<keyword evidence="3" id="KW-1185">Reference proteome</keyword>
<evidence type="ECO:0000313" key="2">
    <source>
        <dbReference type="EMBL" id="CAG8954735.1"/>
    </source>
</evidence>
<accession>A0A9N9KZ34</accession>
<dbReference type="Proteomes" id="UP000696280">
    <property type="component" value="Unassembled WGS sequence"/>
</dbReference>
<reference evidence="2" key="1">
    <citation type="submission" date="2021-07" db="EMBL/GenBank/DDBJ databases">
        <authorList>
            <person name="Durling M."/>
        </authorList>
    </citation>
    <scope>NUCLEOTIDE SEQUENCE</scope>
</reference>
<protein>
    <submittedName>
        <fullName evidence="2">Uncharacterized protein</fullName>
    </submittedName>
</protein>
<sequence length="382" mass="42133">MSAPTPNRSSLFSFPNADRTILITHKGELVLGNVSSAAMSMASPVRKKFITPPFGRLVPTLRSETPTSEISSEESVTAVHGRNDTNPTEEYNIQAPGKSPLEFQEDDSEALLILLKIAHVQFANIPTKLSYEKLLAVAVLVDLYDCVELIMPWVQSWIADEATESMKDGQESWLFIAWVFGREEVFVNLAGALSRKLDSKAEEKFLAGPMPPLNTENLLNTRLREIELILQVPYKIVDTIKGISAHWGSLHQTGSSTHSNSVPLRSRSGRIVPGQLCSHGQISCDVVSYGALLLGLASLNLWPEKNAKEVPVSVLTLASQLKDLQFPLWESGYYQYTNTHKACPLGKMAETIDGALTMKPTVATEQLLIHIRAQHKRLHPSA</sequence>
<evidence type="ECO:0000256" key="1">
    <source>
        <dbReference type="SAM" id="MobiDB-lite"/>
    </source>
</evidence>
<comment type="caution">
    <text evidence="2">The sequence shown here is derived from an EMBL/GenBank/DDBJ whole genome shotgun (WGS) entry which is preliminary data.</text>
</comment>
<dbReference type="EMBL" id="CAJVRL010000057">
    <property type="protein sequence ID" value="CAG8954735.1"/>
    <property type="molecule type" value="Genomic_DNA"/>
</dbReference>
<name>A0A9N9KZ34_9HELO</name>
<dbReference type="AlphaFoldDB" id="A0A9N9KZ34"/>
<gene>
    <name evidence="2" type="ORF">HYFRA_00004659</name>
</gene>